<dbReference type="PANTHER" id="PTHR48107">
    <property type="entry name" value="NADPH-DEPENDENT ALDEHYDE REDUCTASE-LIKE PROTEIN, CHLOROPLASTIC-RELATED"/>
    <property type="match status" value="1"/>
</dbReference>
<dbReference type="KEGG" id="bpro:PMF13cell1_00680"/>
<dbReference type="RefSeq" id="WP_130179806.1">
    <property type="nucleotide sequence ID" value="NZ_CP035945.1"/>
</dbReference>
<organism evidence="3 4">
    <name type="scientific">Blautia producta</name>
    <dbReference type="NCBI Taxonomy" id="33035"/>
    <lineage>
        <taxon>Bacteria</taxon>
        <taxon>Bacillati</taxon>
        <taxon>Bacillota</taxon>
        <taxon>Clostridia</taxon>
        <taxon>Lachnospirales</taxon>
        <taxon>Lachnospiraceae</taxon>
        <taxon>Blautia</taxon>
    </lineage>
</organism>
<reference evidence="3 4" key="1">
    <citation type="submission" date="2019-01" db="EMBL/GenBank/DDBJ databases">
        <title>PMF-metabolizing Aryl O-demethylase.</title>
        <authorList>
            <person name="Kim M."/>
        </authorList>
    </citation>
    <scope>NUCLEOTIDE SEQUENCE [LARGE SCALE GENOMIC DNA]</scope>
    <source>
        <strain evidence="3 4">PMF1</strain>
    </source>
</reference>
<dbReference type="EMBL" id="CP035945">
    <property type="protein sequence ID" value="QBE95177.1"/>
    <property type="molecule type" value="Genomic_DNA"/>
</dbReference>
<evidence type="ECO:0000256" key="2">
    <source>
        <dbReference type="ARBA" id="ARBA00023002"/>
    </source>
</evidence>
<sequence length="40" mass="4034">MTVLKNKVALVTGGATGVGRSVCIRLAKEGASVILNYSGV</sequence>
<proteinExistence type="inferred from homology"/>
<dbReference type="InterPro" id="IPR036291">
    <property type="entry name" value="NAD(P)-bd_dom_sf"/>
</dbReference>
<dbReference type="InterPro" id="IPR002347">
    <property type="entry name" value="SDR_fam"/>
</dbReference>
<accession>A0A4P6LWI5</accession>
<dbReference type="Proteomes" id="UP000289794">
    <property type="component" value="Chromosome"/>
</dbReference>
<evidence type="ECO:0000256" key="1">
    <source>
        <dbReference type="ARBA" id="ARBA00006484"/>
    </source>
</evidence>
<dbReference type="SUPFAM" id="SSF51735">
    <property type="entry name" value="NAD(P)-binding Rossmann-fold domains"/>
    <property type="match status" value="1"/>
</dbReference>
<name>A0A4P6LWI5_9FIRM</name>
<comment type="similarity">
    <text evidence="1">Belongs to the short-chain dehydrogenases/reductases (SDR) family.</text>
</comment>
<dbReference type="GO" id="GO:0016614">
    <property type="term" value="F:oxidoreductase activity, acting on CH-OH group of donors"/>
    <property type="evidence" value="ECO:0007669"/>
    <property type="project" value="UniProtKB-ARBA"/>
</dbReference>
<dbReference type="Pfam" id="PF00106">
    <property type="entry name" value="adh_short"/>
    <property type="match status" value="1"/>
</dbReference>
<dbReference type="AlphaFoldDB" id="A0A4P6LWI5"/>
<evidence type="ECO:0000313" key="3">
    <source>
        <dbReference type="EMBL" id="QBE95177.1"/>
    </source>
</evidence>
<dbReference type="EC" id="1.-.-.-" evidence="3"/>
<keyword evidence="2 3" id="KW-0560">Oxidoreductase</keyword>
<dbReference type="Gene3D" id="3.40.50.720">
    <property type="entry name" value="NAD(P)-binding Rossmann-like Domain"/>
    <property type="match status" value="1"/>
</dbReference>
<protein>
    <submittedName>
        <fullName evidence="3">General stress protein 39</fullName>
        <ecNumber evidence="3">1.-.-.-</ecNumber>
    </submittedName>
</protein>
<evidence type="ECO:0000313" key="4">
    <source>
        <dbReference type="Proteomes" id="UP000289794"/>
    </source>
</evidence>
<gene>
    <name evidence="3" type="primary">ydaD</name>
    <name evidence="3" type="ORF">PMF13cell1_00680</name>
</gene>